<dbReference type="PRINTS" id="PR00068">
    <property type="entry name" value="CUZNDISMTASE"/>
</dbReference>
<dbReference type="CDD" id="cd00305">
    <property type="entry name" value="Cu-Zn_Superoxide_Dismutase"/>
    <property type="match status" value="1"/>
</dbReference>
<evidence type="ECO:0000313" key="17">
    <source>
        <dbReference type="EMBL" id="EEA22420.1"/>
    </source>
</evidence>
<feature type="domain" description="Superoxide dismutase copper/zinc binding" evidence="16">
    <location>
        <begin position="43"/>
        <end position="177"/>
    </location>
</feature>
<keyword evidence="8" id="KW-0862">Zinc</keyword>
<organism evidence="17 18">
    <name type="scientific">Talaromyces marneffei (strain ATCC 18224 / CBS 334.59 / QM 7333)</name>
    <name type="common">Penicillium marneffei</name>
    <dbReference type="NCBI Taxonomy" id="441960"/>
    <lineage>
        <taxon>Eukaryota</taxon>
        <taxon>Fungi</taxon>
        <taxon>Dikarya</taxon>
        <taxon>Ascomycota</taxon>
        <taxon>Pezizomycotina</taxon>
        <taxon>Eurotiomycetes</taxon>
        <taxon>Eurotiomycetidae</taxon>
        <taxon>Eurotiales</taxon>
        <taxon>Trichocomaceae</taxon>
        <taxon>Talaromyces</taxon>
        <taxon>Talaromyces sect. Talaromyces</taxon>
    </lineage>
</organism>
<evidence type="ECO:0000259" key="16">
    <source>
        <dbReference type="Pfam" id="PF00080"/>
    </source>
</evidence>
<sequence>MKGVLTLALLSTVASAVIPNTSYPYIDTIVVKAVAVLSGDSAVKGFVTFDQTDVHSLTTISWNITGSDPNTKRGIHIHDRGDLTQGCTSTGSHFNPYNMTHGAPNDTTRHLGDMGNYMTDSQGNSVGNLQDSLIKLNGPLSIVGRAVVVHAQTDDLGRGGNAESLKTGNAGARLACGKSSIIKQRGTRLMCIGVIGIAKEIFVPTSQMSNSTSGSASGSITPTATGSATSGNAVPLTNGGGSSLVSLIQSVKSTSILSLIVVANYLLL</sequence>
<proteinExistence type="inferred from homology"/>
<evidence type="ECO:0000256" key="15">
    <source>
        <dbReference type="SAM" id="SignalP"/>
    </source>
</evidence>
<dbReference type="PhylomeDB" id="B6QJA5"/>
<evidence type="ECO:0000256" key="10">
    <source>
        <dbReference type="ARBA" id="ARBA00023002"/>
    </source>
</evidence>
<feature type="chain" id="PRO_5002848288" description="Superoxide dismutase [Cu-Zn]" evidence="15">
    <location>
        <begin position="17"/>
        <end position="268"/>
    </location>
</feature>
<evidence type="ECO:0000256" key="2">
    <source>
        <dbReference type="ARBA" id="ARBA00001947"/>
    </source>
</evidence>
<protein>
    <recommendedName>
        <fullName evidence="6">Superoxide dismutase [Cu-Zn]</fullName>
        <ecNumber evidence="5">1.15.1.1</ecNumber>
    </recommendedName>
</protein>
<comment type="similarity">
    <text evidence="3">Belongs to the Cu-Zn superoxide dismutase family.</text>
</comment>
<dbReference type="FunFam" id="2.60.40.200:FF:000003">
    <property type="entry name" value="Superoxide dismutase [Cu-Zn], chloroplastic"/>
    <property type="match status" value="1"/>
</dbReference>
<dbReference type="Gene3D" id="2.60.40.200">
    <property type="entry name" value="Superoxide dismutase, copper/zinc binding domain"/>
    <property type="match status" value="1"/>
</dbReference>
<comment type="subunit">
    <text evidence="4">Homodimer.</text>
</comment>
<dbReference type="SUPFAM" id="SSF49329">
    <property type="entry name" value="Cu,Zn superoxide dismutase-like"/>
    <property type="match status" value="1"/>
</dbReference>
<keyword evidence="15" id="KW-0732">Signal</keyword>
<dbReference type="Pfam" id="PF00080">
    <property type="entry name" value="Sod_Cu"/>
    <property type="match status" value="1"/>
</dbReference>
<dbReference type="STRING" id="441960.B6QJA5"/>
<feature type="region of interest" description="Disordered" evidence="14">
    <location>
        <begin position="208"/>
        <end position="232"/>
    </location>
</feature>
<evidence type="ECO:0000256" key="8">
    <source>
        <dbReference type="ARBA" id="ARBA00022833"/>
    </source>
</evidence>
<accession>B6QJA5</accession>
<dbReference type="InterPro" id="IPR036423">
    <property type="entry name" value="SOD-like_Cu/Zn_dom_sf"/>
</dbReference>
<dbReference type="AlphaFoldDB" id="B6QJA5"/>
<dbReference type="HOGENOM" id="CLU_056632_2_0_1"/>
<evidence type="ECO:0000256" key="3">
    <source>
        <dbReference type="ARBA" id="ARBA00010457"/>
    </source>
</evidence>
<evidence type="ECO:0000256" key="14">
    <source>
        <dbReference type="SAM" id="MobiDB-lite"/>
    </source>
</evidence>
<comment type="cofactor">
    <cofactor evidence="1">
        <name>Cu cation</name>
        <dbReference type="ChEBI" id="CHEBI:23378"/>
    </cofactor>
</comment>
<evidence type="ECO:0000313" key="18">
    <source>
        <dbReference type="Proteomes" id="UP000001294"/>
    </source>
</evidence>
<feature type="signal peptide" evidence="15">
    <location>
        <begin position="1"/>
        <end position="16"/>
    </location>
</feature>
<dbReference type="VEuPathDB" id="FungiDB:PMAA_090500"/>
<keyword evidence="11" id="KW-0186">Copper</keyword>
<evidence type="ECO:0000256" key="4">
    <source>
        <dbReference type="ARBA" id="ARBA00011738"/>
    </source>
</evidence>
<keyword evidence="12" id="KW-1015">Disulfide bond</keyword>
<dbReference type="EMBL" id="DS995902">
    <property type="protein sequence ID" value="EEA22420.1"/>
    <property type="molecule type" value="Genomic_DNA"/>
</dbReference>
<keyword evidence="18" id="KW-1185">Reference proteome</keyword>
<evidence type="ECO:0000256" key="5">
    <source>
        <dbReference type="ARBA" id="ARBA00012682"/>
    </source>
</evidence>
<name>B6QJA5_TALMQ</name>
<keyword evidence="10" id="KW-0560">Oxidoreductase</keyword>
<evidence type="ECO:0000256" key="7">
    <source>
        <dbReference type="ARBA" id="ARBA00022723"/>
    </source>
</evidence>
<dbReference type="InterPro" id="IPR018152">
    <property type="entry name" value="SOD_Cu/Zn_BS"/>
</dbReference>
<dbReference type="InterPro" id="IPR024134">
    <property type="entry name" value="SOD_Cu/Zn_/chaperone"/>
</dbReference>
<evidence type="ECO:0000256" key="1">
    <source>
        <dbReference type="ARBA" id="ARBA00001935"/>
    </source>
</evidence>
<comment type="catalytic activity">
    <reaction evidence="13">
        <text>2 superoxide + 2 H(+) = H2O2 + O2</text>
        <dbReference type="Rhea" id="RHEA:20696"/>
        <dbReference type="ChEBI" id="CHEBI:15378"/>
        <dbReference type="ChEBI" id="CHEBI:15379"/>
        <dbReference type="ChEBI" id="CHEBI:16240"/>
        <dbReference type="ChEBI" id="CHEBI:18421"/>
        <dbReference type="EC" id="1.15.1.1"/>
    </reaction>
</comment>
<dbReference type="PROSITE" id="PS00087">
    <property type="entry name" value="SOD_CU_ZN_1"/>
    <property type="match status" value="1"/>
</dbReference>
<evidence type="ECO:0000256" key="6">
    <source>
        <dbReference type="ARBA" id="ARBA00020928"/>
    </source>
</evidence>
<dbReference type="EC" id="1.15.1.1" evidence="5"/>
<evidence type="ECO:0000256" key="9">
    <source>
        <dbReference type="ARBA" id="ARBA00022862"/>
    </source>
</evidence>
<dbReference type="InterPro" id="IPR001424">
    <property type="entry name" value="SOD_Cu_Zn_dom"/>
</dbReference>
<gene>
    <name evidence="17" type="ORF">PMAA_090500</name>
</gene>
<evidence type="ECO:0000256" key="12">
    <source>
        <dbReference type="ARBA" id="ARBA00023157"/>
    </source>
</evidence>
<keyword evidence="7" id="KW-0479">Metal-binding</keyword>
<keyword evidence="9" id="KW-0049">Antioxidant</keyword>
<evidence type="ECO:0000256" key="11">
    <source>
        <dbReference type="ARBA" id="ARBA00023008"/>
    </source>
</evidence>
<dbReference type="Proteomes" id="UP000001294">
    <property type="component" value="Unassembled WGS sequence"/>
</dbReference>
<dbReference type="GO" id="GO:0005507">
    <property type="term" value="F:copper ion binding"/>
    <property type="evidence" value="ECO:0007669"/>
    <property type="project" value="InterPro"/>
</dbReference>
<dbReference type="GO" id="GO:0004784">
    <property type="term" value="F:superoxide dismutase activity"/>
    <property type="evidence" value="ECO:0007669"/>
    <property type="project" value="UniProtKB-EC"/>
</dbReference>
<evidence type="ECO:0000256" key="13">
    <source>
        <dbReference type="ARBA" id="ARBA00049204"/>
    </source>
</evidence>
<reference evidence="18" key="1">
    <citation type="journal article" date="2015" name="Genome Announc.">
        <title>Genome sequence of the AIDS-associated pathogen Penicillium marneffei (ATCC18224) and its near taxonomic relative Talaromyces stipitatus (ATCC10500).</title>
        <authorList>
            <person name="Nierman W.C."/>
            <person name="Fedorova-Abrams N.D."/>
            <person name="Andrianopoulos A."/>
        </authorList>
    </citation>
    <scope>NUCLEOTIDE SEQUENCE [LARGE SCALE GENOMIC DNA]</scope>
    <source>
        <strain evidence="18">ATCC 18224 / CBS 334.59 / QM 7333</strain>
    </source>
</reference>
<comment type="cofactor">
    <cofactor evidence="2">
        <name>Zn(2+)</name>
        <dbReference type="ChEBI" id="CHEBI:29105"/>
    </cofactor>
</comment>
<dbReference type="PANTHER" id="PTHR10003">
    <property type="entry name" value="SUPEROXIDE DISMUTASE CU-ZN -RELATED"/>
    <property type="match status" value="1"/>
</dbReference>